<dbReference type="AlphaFoldDB" id="A0A2J0KXB5"/>
<dbReference type="Proteomes" id="UP000230052">
    <property type="component" value="Unassembled WGS sequence"/>
</dbReference>
<organism evidence="2 3">
    <name type="scientific">Candidatus Aquitaenariimonas noxiae</name>
    <dbReference type="NCBI Taxonomy" id="1974741"/>
    <lineage>
        <taxon>Bacteria</taxon>
        <taxon>Pseudomonadati</taxon>
        <taxon>Candidatus Omnitrophota</taxon>
        <taxon>Candidatus Aquitaenariimonas</taxon>
    </lineage>
</organism>
<feature type="coiled-coil region" evidence="1">
    <location>
        <begin position="196"/>
        <end position="256"/>
    </location>
</feature>
<reference evidence="2 3" key="1">
    <citation type="submission" date="2017-09" db="EMBL/GenBank/DDBJ databases">
        <title>Depth-based differentiation of microbial function through sediment-hosted aquifers and enrichment of novel symbionts in the deep terrestrial subsurface.</title>
        <authorList>
            <person name="Probst A.J."/>
            <person name="Ladd B."/>
            <person name="Jarett J.K."/>
            <person name="Geller-Mcgrath D.E."/>
            <person name="Sieber C.M."/>
            <person name="Emerson J.B."/>
            <person name="Anantharaman K."/>
            <person name="Thomas B.C."/>
            <person name="Malmstrom R."/>
            <person name="Stieglmeier M."/>
            <person name="Klingl A."/>
            <person name="Woyke T."/>
            <person name="Ryan C.M."/>
            <person name="Banfield J.F."/>
        </authorList>
    </citation>
    <scope>NUCLEOTIDE SEQUENCE [LARGE SCALE GENOMIC DNA]</scope>
    <source>
        <strain evidence="2">CG07_land_8_20_14_0_80_42_15</strain>
    </source>
</reference>
<sequence>MEWETLDKLIDELESMIDLKTGRGFSGVVTVFVPTSVTWGDIWAKAAEIQNGFKGIRYPTKVQREEAWQRFNSLRDDASRLGKDERDSLRWRSGSLKSEILSKVESARPDTFFGSHLVNIEEMKALSGVLHESGEILNEHKKEMLGEHKQECFEAIQRMREVHDVWWDKFKEEKSKRHDDFQARVRRNLEANHERHRKATDALEHCRAKADELRSQIASAWNDDWADRAEGWLSKLEDKIADIERSIEQIEDWIREDESKLQ</sequence>
<dbReference type="EMBL" id="PEWV01000007">
    <property type="protein sequence ID" value="PIU42409.1"/>
    <property type="molecule type" value="Genomic_DNA"/>
</dbReference>
<comment type="caution">
    <text evidence="2">The sequence shown here is derived from an EMBL/GenBank/DDBJ whole genome shotgun (WGS) entry which is preliminary data.</text>
</comment>
<evidence type="ECO:0000313" key="3">
    <source>
        <dbReference type="Proteomes" id="UP000230052"/>
    </source>
</evidence>
<proteinExistence type="predicted"/>
<evidence type="ECO:0000256" key="1">
    <source>
        <dbReference type="SAM" id="Coils"/>
    </source>
</evidence>
<protein>
    <submittedName>
        <fullName evidence="2">Uncharacterized protein</fullName>
    </submittedName>
</protein>
<evidence type="ECO:0000313" key="2">
    <source>
        <dbReference type="EMBL" id="PIU42409.1"/>
    </source>
</evidence>
<name>A0A2J0KXB5_9BACT</name>
<accession>A0A2J0KXB5</accession>
<keyword evidence="1" id="KW-0175">Coiled coil</keyword>
<gene>
    <name evidence="2" type="ORF">COS99_00425</name>
</gene>